<evidence type="ECO:0000256" key="3">
    <source>
        <dbReference type="ARBA" id="ARBA00023163"/>
    </source>
</evidence>
<dbReference type="Proteomes" id="UP000593594">
    <property type="component" value="Chromosome"/>
</dbReference>
<dbReference type="InterPro" id="IPR041479">
    <property type="entry name" value="TetR_CgmR_C"/>
</dbReference>
<dbReference type="AlphaFoldDB" id="A0A7S8C5W1"/>
<evidence type="ECO:0000313" key="6">
    <source>
        <dbReference type="EMBL" id="QPC43774.1"/>
    </source>
</evidence>
<dbReference type="EMBL" id="CP058214">
    <property type="protein sequence ID" value="QPC43774.1"/>
    <property type="molecule type" value="Genomic_DNA"/>
</dbReference>
<sequence>MDTKQRKPRGRPSSRLQILDAAETVVFEVGANHLTLEAVADRAGISKGGLLYHFPTKEALLQAMLRRFIEEHHARRNELCARLPCTPDAQFRALIATKLEKDIGDDCQMAQSMLAASAESPQLLDPVREAHDCENAILRQARDPDLARLLWLATEGLMVTEMLAMNPFSAAERASVISLIERLADTMCRPDSPTPPPQQ</sequence>
<dbReference type="RefSeq" id="WP_213161137.1">
    <property type="nucleotide sequence ID" value="NZ_CP058214.1"/>
</dbReference>
<feature type="DNA-binding region" description="H-T-H motif" evidence="4">
    <location>
        <begin position="35"/>
        <end position="54"/>
    </location>
</feature>
<dbReference type="Pfam" id="PF17937">
    <property type="entry name" value="TetR_C_28"/>
    <property type="match status" value="1"/>
</dbReference>
<evidence type="ECO:0000313" key="7">
    <source>
        <dbReference type="Proteomes" id="UP000593594"/>
    </source>
</evidence>
<dbReference type="PANTHER" id="PTHR30055">
    <property type="entry name" value="HTH-TYPE TRANSCRIPTIONAL REGULATOR RUTR"/>
    <property type="match status" value="1"/>
</dbReference>
<proteinExistence type="predicted"/>
<dbReference type="InterPro" id="IPR050109">
    <property type="entry name" value="HTH-type_TetR-like_transc_reg"/>
</dbReference>
<reference evidence="6 7" key="1">
    <citation type="submission" date="2020-06" db="EMBL/GenBank/DDBJ databases">
        <title>Genome sequence of 2 isolates from Red Sea Mangroves.</title>
        <authorList>
            <person name="Sefrji F."/>
            <person name="Michoud G."/>
            <person name="Merlino G."/>
            <person name="Daffonchio D."/>
        </authorList>
    </citation>
    <scope>NUCLEOTIDE SEQUENCE [LARGE SCALE GENOMIC DNA]</scope>
    <source>
        <strain evidence="6 7">R1DC25</strain>
    </source>
</reference>
<keyword evidence="1" id="KW-0805">Transcription regulation</keyword>
<dbReference type="InterPro" id="IPR009057">
    <property type="entry name" value="Homeodomain-like_sf"/>
</dbReference>
<accession>A0A7S8C5W1</accession>
<dbReference type="PANTHER" id="PTHR30055:SF234">
    <property type="entry name" value="HTH-TYPE TRANSCRIPTIONAL REGULATOR BETI"/>
    <property type="match status" value="1"/>
</dbReference>
<protein>
    <submittedName>
        <fullName evidence="6">TetR/AcrR family transcriptional regulator</fullName>
    </submittedName>
</protein>
<dbReference type="GO" id="GO:0000976">
    <property type="term" value="F:transcription cis-regulatory region binding"/>
    <property type="evidence" value="ECO:0007669"/>
    <property type="project" value="TreeGrafter"/>
</dbReference>
<dbReference type="Pfam" id="PF00440">
    <property type="entry name" value="TetR_N"/>
    <property type="match status" value="1"/>
</dbReference>
<evidence type="ECO:0000256" key="4">
    <source>
        <dbReference type="PROSITE-ProRule" id="PRU00335"/>
    </source>
</evidence>
<gene>
    <name evidence="6" type="ORF">HW532_14415</name>
</gene>
<dbReference type="PROSITE" id="PS50977">
    <property type="entry name" value="HTH_TETR_2"/>
    <property type="match status" value="1"/>
</dbReference>
<feature type="domain" description="HTH tetR-type" evidence="5">
    <location>
        <begin position="12"/>
        <end position="72"/>
    </location>
</feature>
<dbReference type="InterPro" id="IPR001647">
    <property type="entry name" value="HTH_TetR"/>
</dbReference>
<keyword evidence="3" id="KW-0804">Transcription</keyword>
<dbReference type="SUPFAM" id="SSF46689">
    <property type="entry name" value="Homeodomain-like"/>
    <property type="match status" value="1"/>
</dbReference>
<dbReference type="Gene3D" id="1.10.357.10">
    <property type="entry name" value="Tetracycline Repressor, domain 2"/>
    <property type="match status" value="1"/>
</dbReference>
<dbReference type="KEGG" id="kmn:HW532_14415"/>
<keyword evidence="7" id="KW-1185">Reference proteome</keyword>
<evidence type="ECO:0000259" key="5">
    <source>
        <dbReference type="PROSITE" id="PS50977"/>
    </source>
</evidence>
<evidence type="ECO:0000256" key="1">
    <source>
        <dbReference type="ARBA" id="ARBA00023015"/>
    </source>
</evidence>
<dbReference type="PRINTS" id="PR00455">
    <property type="entry name" value="HTHTETR"/>
</dbReference>
<dbReference type="GO" id="GO:0003700">
    <property type="term" value="F:DNA-binding transcription factor activity"/>
    <property type="evidence" value="ECO:0007669"/>
    <property type="project" value="TreeGrafter"/>
</dbReference>
<evidence type="ECO:0000256" key="2">
    <source>
        <dbReference type="ARBA" id="ARBA00023125"/>
    </source>
</evidence>
<organism evidence="6 7">
    <name type="scientific">Kaustia mangrovi</name>
    <dbReference type="NCBI Taxonomy" id="2593653"/>
    <lineage>
        <taxon>Bacteria</taxon>
        <taxon>Pseudomonadati</taxon>
        <taxon>Pseudomonadota</taxon>
        <taxon>Alphaproteobacteria</taxon>
        <taxon>Hyphomicrobiales</taxon>
        <taxon>Parvibaculaceae</taxon>
        <taxon>Kaustia</taxon>
    </lineage>
</organism>
<name>A0A7S8C5W1_9HYPH</name>
<keyword evidence="2 4" id="KW-0238">DNA-binding</keyword>